<keyword evidence="2" id="KW-1185">Reference proteome</keyword>
<comment type="caution">
    <text evidence="1">The sequence shown here is derived from an EMBL/GenBank/DDBJ whole genome shotgun (WGS) entry which is preliminary data.</text>
</comment>
<reference evidence="1" key="2">
    <citation type="submission" date="2017-10" db="EMBL/GenBank/DDBJ databases">
        <title>Ladona fulva Genome sequencing and assembly.</title>
        <authorList>
            <person name="Murali S."/>
            <person name="Richards S."/>
            <person name="Bandaranaike D."/>
            <person name="Bellair M."/>
            <person name="Blankenburg K."/>
            <person name="Chao H."/>
            <person name="Dinh H."/>
            <person name="Doddapaneni H."/>
            <person name="Dugan-Rocha S."/>
            <person name="Elkadiri S."/>
            <person name="Gnanaolivu R."/>
            <person name="Hernandez B."/>
            <person name="Skinner E."/>
            <person name="Javaid M."/>
            <person name="Lee S."/>
            <person name="Li M."/>
            <person name="Ming W."/>
            <person name="Munidasa M."/>
            <person name="Muniz J."/>
            <person name="Nguyen L."/>
            <person name="Hughes D."/>
            <person name="Osuji N."/>
            <person name="Pu L.-L."/>
            <person name="Puazo M."/>
            <person name="Qu C."/>
            <person name="Quiroz J."/>
            <person name="Raj R."/>
            <person name="Weissenberger G."/>
            <person name="Xin Y."/>
            <person name="Zou X."/>
            <person name="Han Y."/>
            <person name="Worley K."/>
            <person name="Muzny D."/>
            <person name="Gibbs R."/>
        </authorList>
    </citation>
    <scope>NUCLEOTIDE SEQUENCE</scope>
    <source>
        <strain evidence="1">Sampled in the wild</strain>
    </source>
</reference>
<proteinExistence type="predicted"/>
<gene>
    <name evidence="1" type="ORF">J437_LFUL014966</name>
</gene>
<name>A0A8K0KS13_LADFU</name>
<sequence>MEEMIAKFGHVMAEHELRIQQNPDKMPHYMGEKIKIKLFQQWQEKLWRLLVDAEKLADVDVESEFSPLPTVRQRKKKILLECEKDEKIRSLESLFKINF</sequence>
<reference evidence="1" key="1">
    <citation type="submission" date="2013-04" db="EMBL/GenBank/DDBJ databases">
        <authorList>
            <person name="Qu J."/>
            <person name="Murali S.C."/>
            <person name="Bandaranaike D."/>
            <person name="Bellair M."/>
            <person name="Blankenburg K."/>
            <person name="Chao H."/>
            <person name="Dinh H."/>
            <person name="Doddapaneni H."/>
            <person name="Downs B."/>
            <person name="Dugan-Rocha S."/>
            <person name="Elkadiri S."/>
            <person name="Gnanaolivu R.D."/>
            <person name="Hernandez B."/>
            <person name="Javaid M."/>
            <person name="Jayaseelan J.C."/>
            <person name="Lee S."/>
            <person name="Li M."/>
            <person name="Ming W."/>
            <person name="Munidasa M."/>
            <person name="Muniz J."/>
            <person name="Nguyen L."/>
            <person name="Ongeri F."/>
            <person name="Osuji N."/>
            <person name="Pu L.-L."/>
            <person name="Puazo M."/>
            <person name="Qu C."/>
            <person name="Quiroz J."/>
            <person name="Raj R."/>
            <person name="Weissenberger G."/>
            <person name="Xin Y."/>
            <person name="Zou X."/>
            <person name="Han Y."/>
            <person name="Richards S."/>
            <person name="Worley K."/>
            <person name="Muzny D."/>
            <person name="Gibbs R."/>
        </authorList>
    </citation>
    <scope>NUCLEOTIDE SEQUENCE</scope>
    <source>
        <strain evidence="1">Sampled in the wild</strain>
    </source>
</reference>
<protein>
    <submittedName>
        <fullName evidence="1">Uncharacterized protein</fullName>
    </submittedName>
</protein>
<dbReference type="Proteomes" id="UP000792457">
    <property type="component" value="Unassembled WGS sequence"/>
</dbReference>
<evidence type="ECO:0000313" key="2">
    <source>
        <dbReference type="Proteomes" id="UP000792457"/>
    </source>
</evidence>
<dbReference type="AlphaFoldDB" id="A0A8K0KS13"/>
<dbReference type="EMBL" id="KZ310280">
    <property type="protein sequence ID" value="KAG8239920.1"/>
    <property type="molecule type" value="Genomic_DNA"/>
</dbReference>
<organism evidence="1 2">
    <name type="scientific">Ladona fulva</name>
    <name type="common">Scarce chaser dragonfly</name>
    <name type="synonym">Libellula fulva</name>
    <dbReference type="NCBI Taxonomy" id="123851"/>
    <lineage>
        <taxon>Eukaryota</taxon>
        <taxon>Metazoa</taxon>
        <taxon>Ecdysozoa</taxon>
        <taxon>Arthropoda</taxon>
        <taxon>Hexapoda</taxon>
        <taxon>Insecta</taxon>
        <taxon>Pterygota</taxon>
        <taxon>Palaeoptera</taxon>
        <taxon>Odonata</taxon>
        <taxon>Epiprocta</taxon>
        <taxon>Anisoptera</taxon>
        <taxon>Libelluloidea</taxon>
        <taxon>Libellulidae</taxon>
        <taxon>Ladona</taxon>
    </lineage>
</organism>
<accession>A0A8K0KS13</accession>
<evidence type="ECO:0000313" key="1">
    <source>
        <dbReference type="EMBL" id="KAG8239920.1"/>
    </source>
</evidence>